<evidence type="ECO:0000256" key="11">
    <source>
        <dbReference type="ARBA" id="ARBA00022840"/>
    </source>
</evidence>
<gene>
    <name evidence="20" type="ORF">POTOM_051568</name>
</gene>
<comment type="catalytic activity">
    <reaction evidence="13">
        <text>L-threonyl-[protein] + ATP = O-phospho-L-threonyl-[protein] + ADP + H(+)</text>
        <dbReference type="Rhea" id="RHEA:46608"/>
        <dbReference type="Rhea" id="RHEA-COMP:11060"/>
        <dbReference type="Rhea" id="RHEA-COMP:11605"/>
        <dbReference type="ChEBI" id="CHEBI:15378"/>
        <dbReference type="ChEBI" id="CHEBI:30013"/>
        <dbReference type="ChEBI" id="CHEBI:30616"/>
        <dbReference type="ChEBI" id="CHEBI:61977"/>
        <dbReference type="ChEBI" id="CHEBI:456216"/>
        <dbReference type="EC" id="2.7.11.1"/>
    </reaction>
</comment>
<keyword evidence="10" id="KW-0106">Calcium</keyword>
<keyword evidence="7" id="KW-0677">Repeat</keyword>
<evidence type="ECO:0000256" key="15">
    <source>
        <dbReference type="ARBA" id="ARBA00058232"/>
    </source>
</evidence>
<evidence type="ECO:0000256" key="17">
    <source>
        <dbReference type="SAM" id="MobiDB-lite"/>
    </source>
</evidence>
<feature type="domain" description="EF-hand" evidence="19">
    <location>
        <begin position="500"/>
        <end position="535"/>
    </location>
</feature>
<evidence type="ECO:0000313" key="20">
    <source>
        <dbReference type="EMBL" id="KAG6744927.1"/>
    </source>
</evidence>
<comment type="similarity">
    <text evidence="12">Belongs to the protein kinase superfamily. Ser/Thr protein kinase family. CDPK subfamily.</text>
</comment>
<evidence type="ECO:0000256" key="4">
    <source>
        <dbReference type="ARBA" id="ARBA00022553"/>
    </source>
</evidence>
<dbReference type="SMART" id="SM00220">
    <property type="entry name" value="S_TKc"/>
    <property type="match status" value="1"/>
</dbReference>
<dbReference type="Pfam" id="PF13499">
    <property type="entry name" value="EF-hand_7"/>
    <property type="match status" value="2"/>
</dbReference>
<dbReference type="InterPro" id="IPR000719">
    <property type="entry name" value="Prot_kinase_dom"/>
</dbReference>
<feature type="compositionally biased region" description="Basic and acidic residues" evidence="17">
    <location>
        <begin position="27"/>
        <end position="40"/>
    </location>
</feature>
<reference evidence="20" key="1">
    <citation type="journal article" date="2020" name="bioRxiv">
        <title>Hybrid origin of Populus tomentosa Carr. identified through genome sequencing and phylogenomic analysis.</title>
        <authorList>
            <person name="An X."/>
            <person name="Gao K."/>
            <person name="Chen Z."/>
            <person name="Li J."/>
            <person name="Yang X."/>
            <person name="Yang X."/>
            <person name="Zhou J."/>
            <person name="Guo T."/>
            <person name="Zhao T."/>
            <person name="Huang S."/>
            <person name="Miao D."/>
            <person name="Khan W.U."/>
            <person name="Rao P."/>
            <person name="Ye M."/>
            <person name="Lei B."/>
            <person name="Liao W."/>
            <person name="Wang J."/>
            <person name="Ji L."/>
            <person name="Li Y."/>
            <person name="Guo B."/>
            <person name="Mustafa N.S."/>
            <person name="Li S."/>
            <person name="Yun Q."/>
            <person name="Keller S.R."/>
            <person name="Mao J."/>
            <person name="Zhang R."/>
            <person name="Strauss S.H."/>
        </authorList>
    </citation>
    <scope>NUCLEOTIDE SEQUENCE</scope>
    <source>
        <strain evidence="20">GM15</strain>
        <tissue evidence="20">Leaf</tissue>
    </source>
</reference>
<dbReference type="FunFam" id="3.30.200.20:FF:000004">
    <property type="entry name" value="Calcium-dependent protein kinase 1"/>
    <property type="match status" value="1"/>
</dbReference>
<dbReference type="InterPro" id="IPR050205">
    <property type="entry name" value="CDPK_Ser/Thr_kinases"/>
</dbReference>
<proteinExistence type="inferred from homology"/>
<keyword evidence="4" id="KW-0597">Phosphoprotein</keyword>
<dbReference type="CDD" id="cd05117">
    <property type="entry name" value="STKc_CAMK"/>
    <property type="match status" value="1"/>
</dbReference>
<evidence type="ECO:0000256" key="5">
    <source>
        <dbReference type="ARBA" id="ARBA00022679"/>
    </source>
</evidence>
<keyword evidence="6" id="KW-0479">Metal-binding</keyword>
<evidence type="ECO:0000256" key="3">
    <source>
        <dbReference type="ARBA" id="ARBA00022527"/>
    </source>
</evidence>
<dbReference type="FunFam" id="1.10.238.10:FF:000015">
    <property type="entry name" value="Calcium-dependent protein kinase 1"/>
    <property type="match status" value="1"/>
</dbReference>
<dbReference type="FunFam" id="1.10.510.10:FF:001294">
    <property type="entry name" value="CDPK-related kinase 3"/>
    <property type="match status" value="1"/>
</dbReference>
<dbReference type="InterPro" id="IPR002048">
    <property type="entry name" value="EF_hand_dom"/>
</dbReference>
<keyword evidence="21" id="KW-1185">Reference proteome</keyword>
<feature type="compositionally biased region" description="Basic and acidic residues" evidence="17">
    <location>
        <begin position="57"/>
        <end position="67"/>
    </location>
</feature>
<comment type="caution">
    <text evidence="20">The sequence shown here is derived from an EMBL/GenBank/DDBJ whole genome shotgun (WGS) entry which is preliminary data.</text>
</comment>
<evidence type="ECO:0000256" key="6">
    <source>
        <dbReference type="ARBA" id="ARBA00022723"/>
    </source>
</evidence>
<dbReference type="GO" id="GO:0005524">
    <property type="term" value="F:ATP binding"/>
    <property type="evidence" value="ECO:0007669"/>
    <property type="project" value="UniProtKB-UniRule"/>
</dbReference>
<evidence type="ECO:0000256" key="8">
    <source>
        <dbReference type="ARBA" id="ARBA00022741"/>
    </source>
</evidence>
<feature type="domain" description="EF-hand" evidence="19">
    <location>
        <begin position="570"/>
        <end position="605"/>
    </location>
</feature>
<keyword evidence="11 16" id="KW-0067">ATP-binding</keyword>
<evidence type="ECO:0000259" key="19">
    <source>
        <dbReference type="PROSITE" id="PS50222"/>
    </source>
</evidence>
<dbReference type="AlphaFoldDB" id="A0A8X7Y8R2"/>
<accession>A0A8X7Y8R2</accession>
<feature type="region of interest" description="Disordered" evidence="17">
    <location>
        <begin position="21"/>
        <end position="90"/>
    </location>
</feature>
<comment type="catalytic activity">
    <reaction evidence="14">
        <text>L-seryl-[protein] + ATP = O-phospho-L-seryl-[protein] + ADP + H(+)</text>
        <dbReference type="Rhea" id="RHEA:17989"/>
        <dbReference type="Rhea" id="RHEA-COMP:9863"/>
        <dbReference type="Rhea" id="RHEA-COMP:11604"/>
        <dbReference type="ChEBI" id="CHEBI:15378"/>
        <dbReference type="ChEBI" id="CHEBI:29999"/>
        <dbReference type="ChEBI" id="CHEBI:30616"/>
        <dbReference type="ChEBI" id="CHEBI:83421"/>
        <dbReference type="ChEBI" id="CHEBI:456216"/>
        <dbReference type="EC" id="2.7.11.1"/>
    </reaction>
</comment>
<evidence type="ECO:0000256" key="2">
    <source>
        <dbReference type="ARBA" id="ARBA00012513"/>
    </source>
</evidence>
<dbReference type="SMART" id="SM00054">
    <property type="entry name" value="EFh"/>
    <property type="match status" value="4"/>
</dbReference>
<keyword evidence="5" id="KW-0808">Transferase</keyword>
<evidence type="ECO:0000256" key="1">
    <source>
        <dbReference type="ARBA" id="ARBA00005354"/>
    </source>
</evidence>
<comment type="function">
    <text evidence="15">May play a role in signal transduction pathways that involve calcium as a second messenger.</text>
</comment>
<keyword evidence="8 16" id="KW-0547">Nucleotide-binding</keyword>
<dbReference type="InterPro" id="IPR018247">
    <property type="entry name" value="EF_Hand_1_Ca_BS"/>
</dbReference>
<dbReference type="Proteomes" id="UP000886885">
    <property type="component" value="Chromosome 16A"/>
</dbReference>
<dbReference type="PROSITE" id="PS00108">
    <property type="entry name" value="PROTEIN_KINASE_ST"/>
    <property type="match status" value="1"/>
</dbReference>
<sequence length="612" mass="67905">MGNTCVGPNLGNKGFLNSVTAAIWRSRPPEDRLPPPKGEDGSNNNGDSNAGLIGGSKKSEGSRKGSTDHPSMPVQNTPPEPVKMFNEAPPPPKVIEHEKSIKPEMRDVGIGKPVEEQKEKKPTHVKRASSIALQMESVLGRKTGNLKDIYSLGRKLGQGQFGTTFLCVEKATGKEFACKTIAKRKLTTPEDVEDVRREIQIMHHLEGHPNVIRIVDAYEDAVAVHVVMELCSGGELFDRIVQRGHYTEKKAAELARLIVGVVEACHSLGVMHRDLKPENFLFVGQEEDSPLKTIDFGLSVFFRPENSVGSFLLEVRSGETFTDVVGSPYYVAPDVLRKLYGPKCDVWSAGVIIYILLSGVPPFWDESEQGIFEQVLKGELDFESEPWPNISESAKDLVRKMLVRDPKKRLTAHEVLCHPWVKMEGVALDRPLDPAVLSRLKKFSAMNKLKKIAIRVIAESLSEEEIAGLKEMFKMIDTDSSGHITLEELKTGLEKVGANIKDSELAGLMQAADVDNSGTIDYGEFIAAMLHLNKIVKEDHLYSAFSYFDKDGSGYITQDELQQACEQFGLGDVQLEEIIREVDQDNDGRIDYSEFVAMMQDTGFSQTRSQMT</sequence>
<dbReference type="CDD" id="cd00051">
    <property type="entry name" value="EFh"/>
    <property type="match status" value="2"/>
</dbReference>
<feature type="domain" description="EF-hand" evidence="19">
    <location>
        <begin position="464"/>
        <end position="499"/>
    </location>
</feature>
<dbReference type="OrthoDB" id="40902at2759"/>
<evidence type="ECO:0000256" key="7">
    <source>
        <dbReference type="ARBA" id="ARBA00022737"/>
    </source>
</evidence>
<keyword evidence="3" id="KW-0723">Serine/threonine-protein kinase</keyword>
<dbReference type="PANTHER" id="PTHR24349">
    <property type="entry name" value="SERINE/THREONINE-PROTEIN KINASE"/>
    <property type="match status" value="1"/>
</dbReference>
<keyword evidence="9" id="KW-0418">Kinase</keyword>
<dbReference type="PROSITE" id="PS50222">
    <property type="entry name" value="EF_HAND_2"/>
    <property type="match status" value="4"/>
</dbReference>
<evidence type="ECO:0000259" key="18">
    <source>
        <dbReference type="PROSITE" id="PS50011"/>
    </source>
</evidence>
<evidence type="ECO:0000256" key="13">
    <source>
        <dbReference type="ARBA" id="ARBA00047899"/>
    </source>
</evidence>
<feature type="binding site" evidence="16">
    <location>
        <position position="183"/>
    </location>
    <ligand>
        <name>ATP</name>
        <dbReference type="ChEBI" id="CHEBI:30616"/>
    </ligand>
</feature>
<name>A0A8X7Y8R2_POPTO</name>
<dbReference type="Pfam" id="PF00069">
    <property type="entry name" value="Pkinase"/>
    <property type="match status" value="1"/>
</dbReference>
<evidence type="ECO:0000313" key="21">
    <source>
        <dbReference type="Proteomes" id="UP000886885"/>
    </source>
</evidence>
<protein>
    <recommendedName>
        <fullName evidence="2">non-specific serine/threonine protein kinase</fullName>
        <ecNumber evidence="2">2.7.11.1</ecNumber>
    </recommendedName>
</protein>
<organism evidence="20 21">
    <name type="scientific">Populus tomentosa</name>
    <name type="common">Chinese white poplar</name>
    <dbReference type="NCBI Taxonomy" id="118781"/>
    <lineage>
        <taxon>Eukaryota</taxon>
        <taxon>Viridiplantae</taxon>
        <taxon>Streptophyta</taxon>
        <taxon>Embryophyta</taxon>
        <taxon>Tracheophyta</taxon>
        <taxon>Spermatophyta</taxon>
        <taxon>Magnoliopsida</taxon>
        <taxon>eudicotyledons</taxon>
        <taxon>Gunneridae</taxon>
        <taxon>Pentapetalae</taxon>
        <taxon>rosids</taxon>
        <taxon>fabids</taxon>
        <taxon>Malpighiales</taxon>
        <taxon>Salicaceae</taxon>
        <taxon>Saliceae</taxon>
        <taxon>Populus</taxon>
    </lineage>
</organism>
<dbReference type="PROSITE" id="PS50011">
    <property type="entry name" value="PROTEIN_KINASE_DOM"/>
    <property type="match status" value="1"/>
</dbReference>
<dbReference type="EMBL" id="JAAWWB010000031">
    <property type="protein sequence ID" value="KAG6744927.1"/>
    <property type="molecule type" value="Genomic_DNA"/>
</dbReference>
<feature type="domain" description="Protein kinase" evidence="18">
    <location>
        <begin position="150"/>
        <end position="421"/>
    </location>
</feature>
<evidence type="ECO:0000256" key="12">
    <source>
        <dbReference type="ARBA" id="ARBA00024334"/>
    </source>
</evidence>
<dbReference type="PROSITE" id="PS00018">
    <property type="entry name" value="EF_HAND_1"/>
    <property type="match status" value="3"/>
</dbReference>
<dbReference type="GO" id="GO:0005509">
    <property type="term" value="F:calcium ion binding"/>
    <property type="evidence" value="ECO:0007669"/>
    <property type="project" value="InterPro"/>
</dbReference>
<feature type="domain" description="EF-hand" evidence="19">
    <location>
        <begin position="536"/>
        <end position="569"/>
    </location>
</feature>
<evidence type="ECO:0000256" key="9">
    <source>
        <dbReference type="ARBA" id="ARBA00022777"/>
    </source>
</evidence>
<dbReference type="PROSITE" id="PS00107">
    <property type="entry name" value="PROTEIN_KINASE_ATP"/>
    <property type="match status" value="1"/>
</dbReference>
<comment type="similarity">
    <text evidence="1">Belongs to the protein kinase superfamily. CAMK Ser/Thr protein kinase family. CaMK subfamily.</text>
</comment>
<dbReference type="FunFam" id="1.10.510.10:FF:001864">
    <property type="entry name" value="Calcium-dependent protein kinase SK5"/>
    <property type="match status" value="1"/>
</dbReference>
<dbReference type="InterPro" id="IPR008271">
    <property type="entry name" value="Ser/Thr_kinase_AS"/>
</dbReference>
<dbReference type="GO" id="GO:0004674">
    <property type="term" value="F:protein serine/threonine kinase activity"/>
    <property type="evidence" value="ECO:0007669"/>
    <property type="project" value="UniProtKB-KW"/>
</dbReference>
<evidence type="ECO:0000256" key="14">
    <source>
        <dbReference type="ARBA" id="ARBA00048679"/>
    </source>
</evidence>
<dbReference type="EC" id="2.7.11.1" evidence="2"/>
<evidence type="ECO:0000256" key="16">
    <source>
        <dbReference type="PROSITE-ProRule" id="PRU10141"/>
    </source>
</evidence>
<evidence type="ECO:0000256" key="10">
    <source>
        <dbReference type="ARBA" id="ARBA00022837"/>
    </source>
</evidence>
<dbReference type="InterPro" id="IPR017441">
    <property type="entry name" value="Protein_kinase_ATP_BS"/>
</dbReference>